<dbReference type="Pfam" id="PF00067">
    <property type="entry name" value="p450"/>
    <property type="match status" value="1"/>
</dbReference>
<dbReference type="PANTHER" id="PTHR24291">
    <property type="entry name" value="CYTOCHROME P450 FAMILY 4"/>
    <property type="match status" value="1"/>
</dbReference>
<dbReference type="PATRIC" id="fig|862908.3.peg.804"/>
<dbReference type="InterPro" id="IPR050196">
    <property type="entry name" value="Cytochrome_P450_Monoox"/>
</dbReference>
<dbReference type="InterPro" id="IPR036396">
    <property type="entry name" value="Cyt_P450_sf"/>
</dbReference>
<dbReference type="InterPro" id="IPR002401">
    <property type="entry name" value="Cyt_P450_E_grp-I"/>
</dbReference>
<dbReference type="EMBL" id="FQ312005">
    <property type="protein sequence ID" value="CBW25737.1"/>
    <property type="molecule type" value="Genomic_DNA"/>
</dbReference>
<keyword evidence="5 7" id="KW-0408">Iron</keyword>
<dbReference type="InterPro" id="IPR001128">
    <property type="entry name" value="Cyt_P450"/>
</dbReference>
<keyword evidence="3 7" id="KW-0479">Metal-binding</keyword>
<dbReference type="AlphaFoldDB" id="E1WX36"/>
<evidence type="ECO:0000256" key="4">
    <source>
        <dbReference type="ARBA" id="ARBA00023002"/>
    </source>
</evidence>
<dbReference type="PRINTS" id="PR00385">
    <property type="entry name" value="P450"/>
</dbReference>
<organism evidence="9 10">
    <name type="scientific">Halobacteriovorax marinus (strain ATCC BAA-682 / DSM 15412 / SJ)</name>
    <name type="common">Bacteriovorax marinus</name>
    <dbReference type="NCBI Taxonomy" id="862908"/>
    <lineage>
        <taxon>Bacteria</taxon>
        <taxon>Pseudomonadati</taxon>
        <taxon>Bdellovibrionota</taxon>
        <taxon>Bacteriovoracia</taxon>
        <taxon>Bacteriovoracales</taxon>
        <taxon>Halobacteriovoraceae</taxon>
        <taxon>Halobacteriovorax</taxon>
    </lineage>
</organism>
<dbReference type="Proteomes" id="UP000008963">
    <property type="component" value="Chromosome"/>
</dbReference>
<dbReference type="STRING" id="862908.BMS_0842"/>
<dbReference type="InterPro" id="IPR017972">
    <property type="entry name" value="Cyt_P450_CS"/>
</dbReference>
<evidence type="ECO:0000256" key="3">
    <source>
        <dbReference type="ARBA" id="ARBA00022723"/>
    </source>
</evidence>
<keyword evidence="10" id="KW-1185">Reference proteome</keyword>
<evidence type="ECO:0000256" key="7">
    <source>
        <dbReference type="PIRSR" id="PIRSR602401-1"/>
    </source>
</evidence>
<dbReference type="KEGG" id="bmx:BMS_0842"/>
<proteinExistence type="inferred from homology"/>
<comment type="cofactor">
    <cofactor evidence="7">
        <name>heme</name>
        <dbReference type="ChEBI" id="CHEBI:30413"/>
    </cofactor>
</comment>
<evidence type="ECO:0000256" key="5">
    <source>
        <dbReference type="ARBA" id="ARBA00023004"/>
    </source>
</evidence>
<dbReference type="GO" id="GO:0004497">
    <property type="term" value="F:monooxygenase activity"/>
    <property type="evidence" value="ECO:0007669"/>
    <property type="project" value="UniProtKB-KW"/>
</dbReference>
<sequence length="429" mass="49576">MINSNFQGYSKSLVERIDLGSIEGPRGFDYLQWLQFFKADTLDAFIQLQKTYPRIASFPWPMNSVIIYDPELINDLLVKNYRDFQKGDQVLEVSAVIGRGIAVNNNFKSWSRKRAIIAKDFSRPNIVTFENVIRRITQQKFSSFSSIEEVEIFDFFKDITFEISCETLLGKRLSSEESSRFKEALEVCSEISFKRVFQLLPLPYWVATKDNLDFQHHYKILESIIIEIIESSNSSNSSGVLRSLLGSEHHLSQEEIRDELLTLLIAAHETTAYTLGWAICLMTKEGGFERENYEEIIYETMRLYPALPLFSRKAVQDTELGNIKIPKNTNIVVPAHVLHRMNEFWESPESFMPSRFSDITISSLSHYLPFGKGARKCLGEFLSMNIMKVILEEFFKTFEIDTQISRLPKAKISVALSPSEDIYLKLKRK</sequence>
<accession>E1WX36</accession>
<dbReference type="GO" id="GO:0005506">
    <property type="term" value="F:iron ion binding"/>
    <property type="evidence" value="ECO:0007669"/>
    <property type="project" value="InterPro"/>
</dbReference>
<reference evidence="10" key="1">
    <citation type="journal article" date="2013" name="ISME J.">
        <title>A small predatory core genome in the divergent marine Bacteriovorax marinus SJ and the terrestrial Bdellovibrio bacteriovorus.</title>
        <authorList>
            <person name="Crossman L.C."/>
            <person name="Chen H."/>
            <person name="Cerdeno-Tarraga A.M."/>
            <person name="Brooks K."/>
            <person name="Quail M.A."/>
            <person name="Pineiro S.A."/>
            <person name="Hobley L."/>
            <person name="Sockett R.E."/>
            <person name="Bentley S.D."/>
            <person name="Parkhill J."/>
            <person name="Williams H.N."/>
            <person name="Stine O.C."/>
        </authorList>
    </citation>
    <scope>NUCLEOTIDE SEQUENCE [LARGE SCALE GENOMIC DNA]</scope>
    <source>
        <strain evidence="10">ATCC BAA-682 / DSM 15412 / SJ</strain>
    </source>
</reference>
<feature type="binding site" description="axial binding residue" evidence="7">
    <location>
        <position position="377"/>
    </location>
    <ligand>
        <name>heme</name>
        <dbReference type="ChEBI" id="CHEBI:30413"/>
    </ligand>
    <ligandPart>
        <name>Fe</name>
        <dbReference type="ChEBI" id="CHEBI:18248"/>
    </ligandPart>
</feature>
<evidence type="ECO:0000256" key="1">
    <source>
        <dbReference type="ARBA" id="ARBA00010617"/>
    </source>
</evidence>
<keyword evidence="2 7" id="KW-0349">Heme</keyword>
<keyword evidence="6 8" id="KW-0503">Monooxygenase</keyword>
<dbReference type="PRINTS" id="PR00463">
    <property type="entry name" value="EP450I"/>
</dbReference>
<evidence type="ECO:0000256" key="8">
    <source>
        <dbReference type="RuleBase" id="RU000461"/>
    </source>
</evidence>
<dbReference type="RefSeq" id="WP_014243522.1">
    <property type="nucleotide sequence ID" value="NC_016620.1"/>
</dbReference>
<evidence type="ECO:0000256" key="2">
    <source>
        <dbReference type="ARBA" id="ARBA00022617"/>
    </source>
</evidence>
<dbReference type="GO" id="GO:0020037">
    <property type="term" value="F:heme binding"/>
    <property type="evidence" value="ECO:0007669"/>
    <property type="project" value="InterPro"/>
</dbReference>
<dbReference type="CDD" id="cd00302">
    <property type="entry name" value="cytochrome_P450"/>
    <property type="match status" value="1"/>
</dbReference>
<dbReference type="OrthoDB" id="5290182at2"/>
<protein>
    <submittedName>
        <fullName evidence="9">Cytochrome P450 family protein</fullName>
    </submittedName>
</protein>
<comment type="similarity">
    <text evidence="1 8">Belongs to the cytochrome P450 family.</text>
</comment>
<evidence type="ECO:0000313" key="10">
    <source>
        <dbReference type="Proteomes" id="UP000008963"/>
    </source>
</evidence>
<dbReference type="HOGENOM" id="CLU_001570_5_1_7"/>
<keyword evidence="4 8" id="KW-0560">Oxidoreductase</keyword>
<dbReference type="Gene3D" id="1.10.630.10">
    <property type="entry name" value="Cytochrome P450"/>
    <property type="match status" value="1"/>
</dbReference>
<evidence type="ECO:0000313" key="9">
    <source>
        <dbReference type="EMBL" id="CBW25737.1"/>
    </source>
</evidence>
<evidence type="ECO:0000256" key="6">
    <source>
        <dbReference type="ARBA" id="ARBA00023033"/>
    </source>
</evidence>
<dbReference type="PROSITE" id="PS00086">
    <property type="entry name" value="CYTOCHROME_P450"/>
    <property type="match status" value="1"/>
</dbReference>
<gene>
    <name evidence="9" type="ordered locus">BMS_0842</name>
</gene>
<dbReference type="SUPFAM" id="SSF48264">
    <property type="entry name" value="Cytochrome P450"/>
    <property type="match status" value="1"/>
</dbReference>
<name>E1WX36_HALMS</name>
<dbReference type="eggNOG" id="COG2124">
    <property type="taxonomic scope" value="Bacteria"/>
</dbReference>
<dbReference type="PANTHER" id="PTHR24291:SF50">
    <property type="entry name" value="BIFUNCTIONAL ALBAFLAVENONE MONOOXYGENASE_TERPENE SYNTHASE"/>
    <property type="match status" value="1"/>
</dbReference>
<dbReference type="GO" id="GO:0016705">
    <property type="term" value="F:oxidoreductase activity, acting on paired donors, with incorporation or reduction of molecular oxygen"/>
    <property type="evidence" value="ECO:0007669"/>
    <property type="project" value="InterPro"/>
</dbReference>